<keyword evidence="6" id="KW-0808">Transferase</keyword>
<evidence type="ECO:0000256" key="3">
    <source>
        <dbReference type="ARBA" id="ARBA00022989"/>
    </source>
</evidence>
<dbReference type="InterPro" id="IPR044878">
    <property type="entry name" value="UbiA_sf"/>
</dbReference>
<dbReference type="GO" id="GO:0016020">
    <property type="term" value="C:membrane"/>
    <property type="evidence" value="ECO:0007669"/>
    <property type="project" value="UniProtKB-SubCell"/>
</dbReference>
<dbReference type="EMBL" id="JAGFBS010000038">
    <property type="protein sequence ID" value="KAG6371220.1"/>
    <property type="molecule type" value="Genomic_DNA"/>
</dbReference>
<dbReference type="Gene3D" id="1.10.357.140">
    <property type="entry name" value="UbiA prenyltransferase"/>
    <property type="match status" value="1"/>
</dbReference>
<proteinExistence type="predicted"/>
<evidence type="ECO:0000256" key="1">
    <source>
        <dbReference type="ARBA" id="ARBA00004141"/>
    </source>
</evidence>
<keyword evidence="2 5" id="KW-0812">Transmembrane</keyword>
<dbReference type="Pfam" id="PF01040">
    <property type="entry name" value="UbiA"/>
    <property type="match status" value="1"/>
</dbReference>
<feature type="transmembrane region" description="Helical" evidence="5">
    <location>
        <begin position="98"/>
        <end position="120"/>
    </location>
</feature>
<name>A0A8I2YG34_9AGAM</name>
<feature type="transmembrane region" description="Helical" evidence="5">
    <location>
        <begin position="15"/>
        <end position="38"/>
    </location>
</feature>
<keyword evidence="4 5" id="KW-0472">Membrane</keyword>
<evidence type="ECO:0000256" key="4">
    <source>
        <dbReference type="ARBA" id="ARBA00023136"/>
    </source>
</evidence>
<keyword evidence="7" id="KW-1185">Reference proteome</keyword>
<feature type="transmembrane region" description="Helical" evidence="5">
    <location>
        <begin position="237"/>
        <end position="258"/>
    </location>
</feature>
<reference evidence="6" key="1">
    <citation type="submission" date="2021-03" db="EMBL/GenBank/DDBJ databases">
        <title>Evolutionary innovations through gain and loss of genes in the ectomycorrhizal Boletales.</title>
        <authorList>
            <person name="Wu G."/>
            <person name="Miyauchi S."/>
            <person name="Morin E."/>
            <person name="Yang Z.-L."/>
            <person name="Xu J."/>
            <person name="Martin F.M."/>
        </authorList>
    </citation>
    <scope>NUCLEOTIDE SEQUENCE</scope>
    <source>
        <strain evidence="6">BR01</strain>
    </source>
</reference>
<protein>
    <submittedName>
        <fullName evidence="6">UbiA prenyltransferase family-domain-containing protein</fullName>
    </submittedName>
</protein>
<dbReference type="GO" id="GO:0016765">
    <property type="term" value="F:transferase activity, transferring alkyl or aryl (other than methyl) groups"/>
    <property type="evidence" value="ECO:0007669"/>
    <property type="project" value="InterPro"/>
</dbReference>
<dbReference type="InterPro" id="IPR000537">
    <property type="entry name" value="UbiA_prenyltransferase"/>
</dbReference>
<dbReference type="InterPro" id="IPR050475">
    <property type="entry name" value="Prenyltransferase_related"/>
</dbReference>
<evidence type="ECO:0000256" key="5">
    <source>
        <dbReference type="SAM" id="Phobius"/>
    </source>
</evidence>
<gene>
    <name evidence="6" type="ORF">JVT61DRAFT_9844</name>
</gene>
<dbReference type="PANTHER" id="PTHR42723:SF1">
    <property type="entry name" value="CHLOROPHYLL SYNTHASE, CHLOROPLASTIC"/>
    <property type="match status" value="1"/>
</dbReference>
<evidence type="ECO:0000313" key="7">
    <source>
        <dbReference type="Proteomes" id="UP000683000"/>
    </source>
</evidence>
<comment type="subcellular location">
    <subcellularLocation>
        <location evidence="1">Membrane</location>
        <topology evidence="1">Multi-pass membrane protein</topology>
    </subcellularLocation>
</comment>
<dbReference type="OrthoDB" id="434972at2759"/>
<comment type="caution">
    <text evidence="6">The sequence shown here is derived from an EMBL/GenBank/DDBJ whole genome shotgun (WGS) entry which is preliminary data.</text>
</comment>
<dbReference type="AlphaFoldDB" id="A0A8I2YG34"/>
<sequence>MTVQHSRLDLSEIGYYLYTIFLFIQNDILTAIIPVILFSIASAPLCSSIQILPTTLWILLHILQFDLANQIKAPEEDRLNKPSRPIPAGRISVRDATILRWLIAPLCLAYSSLYSIQLVFSSLEMQLFTYWYNELDGDKNWLSKNAILAIMYGCTELGGTLIAGCDPSRVTETTKLAVQLTIAVFTSTVHCQDFKDVEGDRLTGRRTVPIMFPITSRLVVGLGLPIWSYLLCCIWDIDWLCTLAFVAYGCFVGGRFLCLRTRDADKRSCKYYSIWFSLHHLLPGYWNYFHDSDDVRVGELLQKTWDLFSGTSLLKAF</sequence>
<keyword evidence="3 5" id="KW-1133">Transmembrane helix</keyword>
<organism evidence="6 7">
    <name type="scientific">Boletus reticuloceps</name>
    <dbReference type="NCBI Taxonomy" id="495285"/>
    <lineage>
        <taxon>Eukaryota</taxon>
        <taxon>Fungi</taxon>
        <taxon>Dikarya</taxon>
        <taxon>Basidiomycota</taxon>
        <taxon>Agaricomycotina</taxon>
        <taxon>Agaricomycetes</taxon>
        <taxon>Agaricomycetidae</taxon>
        <taxon>Boletales</taxon>
        <taxon>Boletineae</taxon>
        <taxon>Boletaceae</taxon>
        <taxon>Boletoideae</taxon>
        <taxon>Boletus</taxon>
    </lineage>
</organism>
<feature type="transmembrane region" description="Helical" evidence="5">
    <location>
        <begin position="45"/>
        <end position="63"/>
    </location>
</feature>
<accession>A0A8I2YG34</accession>
<dbReference type="CDD" id="cd13965">
    <property type="entry name" value="PT_UbiA_3"/>
    <property type="match status" value="1"/>
</dbReference>
<dbReference type="PANTHER" id="PTHR42723">
    <property type="entry name" value="CHLOROPHYLL SYNTHASE"/>
    <property type="match status" value="1"/>
</dbReference>
<evidence type="ECO:0000313" key="6">
    <source>
        <dbReference type="EMBL" id="KAG6371220.1"/>
    </source>
</evidence>
<feature type="transmembrane region" description="Helical" evidence="5">
    <location>
        <begin position="210"/>
        <end position="231"/>
    </location>
</feature>
<dbReference type="Proteomes" id="UP000683000">
    <property type="component" value="Unassembled WGS sequence"/>
</dbReference>
<evidence type="ECO:0000256" key="2">
    <source>
        <dbReference type="ARBA" id="ARBA00022692"/>
    </source>
</evidence>